<name>A0A1H4NVB7_9FLAO</name>
<protein>
    <submittedName>
        <fullName evidence="2">Uncharacterized protein</fullName>
    </submittedName>
</protein>
<evidence type="ECO:0000313" key="2">
    <source>
        <dbReference type="EMBL" id="SEB99114.1"/>
    </source>
</evidence>
<keyword evidence="1" id="KW-1133">Transmembrane helix</keyword>
<dbReference type="EMBL" id="FNTB01000001">
    <property type="protein sequence ID" value="SEB99114.1"/>
    <property type="molecule type" value="Genomic_DNA"/>
</dbReference>
<feature type="transmembrane region" description="Helical" evidence="1">
    <location>
        <begin position="27"/>
        <end position="45"/>
    </location>
</feature>
<dbReference type="RefSeq" id="WP_074672471.1">
    <property type="nucleotide sequence ID" value="NZ_FNTB01000001.1"/>
</dbReference>
<proteinExistence type="predicted"/>
<evidence type="ECO:0000256" key="1">
    <source>
        <dbReference type="SAM" id="Phobius"/>
    </source>
</evidence>
<reference evidence="2 3" key="1">
    <citation type="submission" date="2016-10" db="EMBL/GenBank/DDBJ databases">
        <authorList>
            <person name="de Groot N.N."/>
        </authorList>
    </citation>
    <scope>NUCLEOTIDE SEQUENCE [LARGE SCALE GENOMIC DNA]</scope>
    <source>
        <strain evidence="2 3">MAR_2009_71</strain>
    </source>
</reference>
<accession>A0A1H4NVB7</accession>
<dbReference type="OrthoDB" id="1440891at2"/>
<dbReference type="AlphaFoldDB" id="A0A1H4NVB7"/>
<dbReference type="Proteomes" id="UP000183038">
    <property type="component" value="Unassembled WGS sequence"/>
</dbReference>
<feature type="transmembrane region" description="Helical" evidence="1">
    <location>
        <begin position="51"/>
        <end position="69"/>
    </location>
</feature>
<gene>
    <name evidence="2" type="ORF">SAMN05192540_2072</name>
</gene>
<keyword evidence="1" id="KW-0472">Membrane</keyword>
<evidence type="ECO:0000313" key="3">
    <source>
        <dbReference type="Proteomes" id="UP000183038"/>
    </source>
</evidence>
<keyword evidence="1" id="KW-0812">Transmembrane</keyword>
<organism evidence="2 3">
    <name type="scientific">Maribacter dokdonensis</name>
    <dbReference type="NCBI Taxonomy" id="320912"/>
    <lineage>
        <taxon>Bacteria</taxon>
        <taxon>Pseudomonadati</taxon>
        <taxon>Bacteroidota</taxon>
        <taxon>Flavobacteriia</taxon>
        <taxon>Flavobacteriales</taxon>
        <taxon>Flavobacteriaceae</taxon>
        <taxon>Maribacter</taxon>
    </lineage>
</organism>
<sequence length="163" mass="19449">MNQSKKYEAPFTEDDLKIIQSKSKKSNVAWFIANIVLGVIAIGLLKQPGFGFIEFLACLFFVISFIPYFRFFYKSPTERDLEAKIKVSTELKVKYKRRNMDNFHHYEIEFEQNPDFDKYSLLKKDFKKVNVGDVIYIEFSKYGRWILKMECNDEDIENPFYVK</sequence>